<dbReference type="AlphaFoldDB" id="A0A6M3JP80"/>
<dbReference type="EMBL" id="MT141826">
    <property type="protein sequence ID" value="QJA70861.1"/>
    <property type="molecule type" value="Genomic_DNA"/>
</dbReference>
<protein>
    <submittedName>
        <fullName evidence="1">Uncharacterized protein</fullName>
    </submittedName>
</protein>
<name>A0A6M3JP80_9ZZZZ</name>
<evidence type="ECO:0000313" key="1">
    <source>
        <dbReference type="EMBL" id="QJA70861.1"/>
    </source>
</evidence>
<organism evidence="1">
    <name type="scientific">viral metagenome</name>
    <dbReference type="NCBI Taxonomy" id="1070528"/>
    <lineage>
        <taxon>unclassified sequences</taxon>
        <taxon>metagenomes</taxon>
        <taxon>organismal metagenomes</taxon>
    </lineage>
</organism>
<gene>
    <name evidence="1" type="ORF">MM415A03535_0012</name>
</gene>
<proteinExistence type="predicted"/>
<sequence>MNEPNLKKKTQPYETQIREFWEWCGLRLVDPHTHPLGQAGNILQLNQEYGFPAIDLNNLFLYAKPAVIKKLGKAVWEGILLKWFKEMMIGKDPALALFWAIYDVIKACTPTHKGETG</sequence>
<reference evidence="1" key="1">
    <citation type="submission" date="2020-03" db="EMBL/GenBank/DDBJ databases">
        <title>The deep terrestrial virosphere.</title>
        <authorList>
            <person name="Holmfeldt K."/>
            <person name="Nilsson E."/>
            <person name="Simone D."/>
            <person name="Lopez-Fernandez M."/>
            <person name="Wu X."/>
            <person name="de Brujin I."/>
            <person name="Lundin D."/>
            <person name="Andersson A."/>
            <person name="Bertilsson S."/>
            <person name="Dopson M."/>
        </authorList>
    </citation>
    <scope>NUCLEOTIDE SEQUENCE</scope>
    <source>
        <strain evidence="1">MM415A03535</strain>
    </source>
</reference>
<accession>A0A6M3JP80</accession>